<dbReference type="InterPro" id="IPR016181">
    <property type="entry name" value="Acyl_CoA_acyltransferase"/>
</dbReference>
<dbReference type="Proteomes" id="UP000050424">
    <property type="component" value="Unassembled WGS sequence"/>
</dbReference>
<evidence type="ECO:0000259" key="1">
    <source>
        <dbReference type="PROSITE" id="PS51186"/>
    </source>
</evidence>
<accession>A0A0P7B1B4</accession>
<dbReference type="Pfam" id="PF06985">
    <property type="entry name" value="HET"/>
    <property type="match status" value="1"/>
</dbReference>
<feature type="domain" description="N-acetyltransferase" evidence="1">
    <location>
        <begin position="21"/>
        <end position="191"/>
    </location>
</feature>
<dbReference type="OrthoDB" id="41532at2759"/>
<dbReference type="InterPro" id="IPR010730">
    <property type="entry name" value="HET"/>
</dbReference>
<proteinExistence type="predicted"/>
<evidence type="ECO:0000313" key="3">
    <source>
        <dbReference type="Proteomes" id="UP000050424"/>
    </source>
</evidence>
<dbReference type="SUPFAM" id="SSF55729">
    <property type="entry name" value="Acyl-CoA N-acyltransferases (Nat)"/>
    <property type="match status" value="1"/>
</dbReference>
<comment type="caution">
    <text evidence="2">The sequence shown here is derived from an EMBL/GenBank/DDBJ whole genome shotgun (WGS) entry which is preliminary data.</text>
</comment>
<dbReference type="CDD" id="cd04301">
    <property type="entry name" value="NAT_SF"/>
    <property type="match status" value="1"/>
</dbReference>
<name>A0A0P7B1B4_9HYPO</name>
<dbReference type="PANTHER" id="PTHR33112">
    <property type="entry name" value="DOMAIN PROTEIN, PUTATIVE-RELATED"/>
    <property type="match status" value="1"/>
</dbReference>
<dbReference type="Gene3D" id="3.40.630.30">
    <property type="match status" value="1"/>
</dbReference>
<dbReference type="PANTHER" id="PTHR33112:SF16">
    <property type="entry name" value="HETEROKARYON INCOMPATIBILITY DOMAIN-CONTAINING PROTEIN"/>
    <property type="match status" value="1"/>
</dbReference>
<dbReference type="PROSITE" id="PS51186">
    <property type="entry name" value="GNAT"/>
    <property type="match status" value="1"/>
</dbReference>
<evidence type="ECO:0000313" key="2">
    <source>
        <dbReference type="EMBL" id="KPM39859.1"/>
    </source>
</evidence>
<protein>
    <recommendedName>
        <fullName evidence="1">N-acetyltransferase domain-containing protein</fullName>
    </recommendedName>
</protein>
<dbReference type="EMBL" id="LKCW01000096">
    <property type="protein sequence ID" value="KPM39859.1"/>
    <property type="molecule type" value="Genomic_DNA"/>
</dbReference>
<dbReference type="STRING" id="78410.A0A0P7B1B4"/>
<dbReference type="AlphaFoldDB" id="A0A0P7B1B4"/>
<organism evidence="2 3">
    <name type="scientific">Neonectria ditissima</name>
    <dbReference type="NCBI Taxonomy" id="78410"/>
    <lineage>
        <taxon>Eukaryota</taxon>
        <taxon>Fungi</taxon>
        <taxon>Dikarya</taxon>
        <taxon>Ascomycota</taxon>
        <taxon>Pezizomycotina</taxon>
        <taxon>Sordariomycetes</taxon>
        <taxon>Hypocreomycetidae</taxon>
        <taxon>Hypocreales</taxon>
        <taxon>Nectriaceae</taxon>
        <taxon>Neonectria</taxon>
    </lineage>
</organism>
<gene>
    <name evidence="2" type="ORF">AK830_g6698</name>
</gene>
<keyword evidence="3" id="KW-1185">Reference proteome</keyword>
<dbReference type="GO" id="GO:0016747">
    <property type="term" value="F:acyltransferase activity, transferring groups other than amino-acyl groups"/>
    <property type="evidence" value="ECO:0007669"/>
    <property type="project" value="InterPro"/>
</dbReference>
<dbReference type="Pfam" id="PF13508">
    <property type="entry name" value="Acetyltransf_7"/>
    <property type="match status" value="1"/>
</dbReference>
<dbReference type="InterPro" id="IPR000182">
    <property type="entry name" value="GNAT_dom"/>
</dbReference>
<reference evidence="2 3" key="1">
    <citation type="submission" date="2015-09" db="EMBL/GenBank/DDBJ databases">
        <title>Draft genome of a European isolate of the apple canker pathogen Neonectria ditissima.</title>
        <authorList>
            <person name="Gomez-Cortecero A."/>
            <person name="Harrison R.J."/>
            <person name="Armitage A.D."/>
        </authorList>
    </citation>
    <scope>NUCLEOTIDE SEQUENCE [LARGE SCALE GENOMIC DNA]</scope>
    <source>
        <strain evidence="2 3">R09/05</strain>
    </source>
</reference>
<sequence>MVSASDTRLESEVPVSSKQSVSIRQAATAADVSSAATCFRAYAEWFGRLGLDLTFQNFAAELEGLPGKYAPPTGALLLARDAQTDQVLGCVALRPLEVQPEYRTGRLDDVRYCEVKRLFVYPEARGRRVARLLIGEVMRIAEKEGYDEVLLDTLGRIKAAVTLYRSEGFAEVEPYYHNPLDGGRILLMLLPTGVQREKCERAKMPVITTEASLPFHLKGIMLSSLPRTFRDAVSIARRLGLRYLWIDSLCIIQDSVKDWEIESSKMADIYRQSFIAIAATSSPDFRGGCFSPEAKEDLCFQVHTGTIDTAIAMRDCDGDDPIMEMAQFEKGFPLFTRAWVYQERMLSRRILYCNHRELQFECRQETNCECGNRFMPPHAMPKTEASQGMLQGKDQYAEPEKFDGTKGKFSADQLTQHWQRTVTQYTKLGLTKSSDKLPALSGCAKDIGRLTGDRYLAGIWRASFAEGMLWTVRPPVNLHRPVPRAPSWSWVSVDTTAGIDYTYALKTRHRQAFQDKIREVDCVLDGRDHTGSVKSGFVRLQTSLCPAHLRRICRRCTTSRSRVAYTVEYDRTGLEDFQAELLPGFQVRRQERFRLLRRREFRGM</sequence>